<protein>
    <submittedName>
        <fullName evidence="3">Putative secreted protein</fullName>
    </submittedName>
</protein>
<feature type="chain" id="PRO_5014856873" evidence="2">
    <location>
        <begin position="19"/>
        <end position="100"/>
    </location>
</feature>
<organism evidence="3">
    <name type="scientific">Anopheles darlingi</name>
    <name type="common">Mosquito</name>
    <dbReference type="NCBI Taxonomy" id="43151"/>
    <lineage>
        <taxon>Eukaryota</taxon>
        <taxon>Metazoa</taxon>
        <taxon>Ecdysozoa</taxon>
        <taxon>Arthropoda</taxon>
        <taxon>Hexapoda</taxon>
        <taxon>Insecta</taxon>
        <taxon>Pterygota</taxon>
        <taxon>Neoptera</taxon>
        <taxon>Endopterygota</taxon>
        <taxon>Diptera</taxon>
        <taxon>Nematocera</taxon>
        <taxon>Culicoidea</taxon>
        <taxon>Culicidae</taxon>
        <taxon>Anophelinae</taxon>
        <taxon>Anopheles</taxon>
    </lineage>
</organism>
<reference evidence="3" key="1">
    <citation type="submission" date="2018-01" db="EMBL/GenBank/DDBJ databases">
        <title>An insight into the sialome of Amazonian anophelines.</title>
        <authorList>
            <person name="Ribeiro J.M."/>
            <person name="Scarpassa V."/>
            <person name="Calvo E."/>
        </authorList>
    </citation>
    <scope>NUCLEOTIDE SEQUENCE</scope>
</reference>
<feature type="signal peptide" evidence="2">
    <location>
        <begin position="1"/>
        <end position="18"/>
    </location>
</feature>
<feature type="region of interest" description="Disordered" evidence="1">
    <location>
        <begin position="63"/>
        <end position="100"/>
    </location>
</feature>
<keyword evidence="2" id="KW-0732">Signal</keyword>
<evidence type="ECO:0000256" key="2">
    <source>
        <dbReference type="SAM" id="SignalP"/>
    </source>
</evidence>
<dbReference type="AlphaFoldDB" id="A0A2M4D2T2"/>
<evidence type="ECO:0000256" key="1">
    <source>
        <dbReference type="SAM" id="MobiDB-lite"/>
    </source>
</evidence>
<sequence>MVLIVLLLLLVIRYRRNAINKVRLPAACRGRIQTAQTEQQPLQSLAKVLQVVRIEQRIEGRVEVGERDNEQHDGAADLAVRTERHDAVDRVQRHPADHEK</sequence>
<dbReference type="EMBL" id="GGFL01007692">
    <property type="protein sequence ID" value="MBW71870.1"/>
    <property type="molecule type" value="Transcribed_RNA"/>
</dbReference>
<evidence type="ECO:0000313" key="3">
    <source>
        <dbReference type="EMBL" id="MBW71870.1"/>
    </source>
</evidence>
<name>A0A2M4D2T2_ANODA</name>
<accession>A0A2M4D2T2</accession>
<proteinExistence type="predicted"/>